<evidence type="ECO:0000256" key="5">
    <source>
        <dbReference type="SAM" id="MobiDB-lite"/>
    </source>
</evidence>
<dbReference type="Gene3D" id="1.10.10.60">
    <property type="entry name" value="Homeodomain-like"/>
    <property type="match status" value="1"/>
</dbReference>
<dbReference type="InterPro" id="IPR008422">
    <property type="entry name" value="KN_HD"/>
</dbReference>
<dbReference type="PROSITE" id="PS50071">
    <property type="entry name" value="HOMEOBOX_2"/>
    <property type="match status" value="1"/>
</dbReference>
<comment type="subcellular location">
    <subcellularLocation>
        <location evidence="4">Nucleus</location>
    </subcellularLocation>
</comment>
<dbReference type="EMBL" id="JANTQA010000063">
    <property type="protein sequence ID" value="KAJ3426547.1"/>
    <property type="molecule type" value="Genomic_DNA"/>
</dbReference>
<dbReference type="GO" id="GO:0006355">
    <property type="term" value="P:regulation of DNA-templated transcription"/>
    <property type="evidence" value="ECO:0007669"/>
    <property type="project" value="InterPro"/>
</dbReference>
<dbReference type="CDD" id="cd00086">
    <property type="entry name" value="homeodomain"/>
    <property type="match status" value="1"/>
</dbReference>
<keyword evidence="1 4" id="KW-0238">DNA-binding</keyword>
<dbReference type="InterPro" id="IPR001356">
    <property type="entry name" value="HD"/>
</dbReference>
<accession>A0AAV7YD88</accession>
<dbReference type="InterPro" id="IPR009057">
    <property type="entry name" value="Homeodomain-like_sf"/>
</dbReference>
<protein>
    <recommendedName>
        <fullName evidence="6">Homeobox domain-containing protein</fullName>
    </recommendedName>
</protein>
<evidence type="ECO:0000256" key="4">
    <source>
        <dbReference type="PROSITE-ProRule" id="PRU00108"/>
    </source>
</evidence>
<evidence type="ECO:0000313" key="7">
    <source>
        <dbReference type="EMBL" id="KAJ3426547.1"/>
    </source>
</evidence>
<feature type="compositionally biased region" description="Basic residues" evidence="5">
    <location>
        <begin position="313"/>
        <end position="322"/>
    </location>
</feature>
<evidence type="ECO:0000259" key="6">
    <source>
        <dbReference type="PROSITE" id="PS50071"/>
    </source>
</evidence>
<keyword evidence="3 4" id="KW-0539">Nucleus</keyword>
<feature type="compositionally biased region" description="Polar residues" evidence="5">
    <location>
        <begin position="249"/>
        <end position="262"/>
    </location>
</feature>
<feature type="region of interest" description="Disordered" evidence="5">
    <location>
        <begin position="237"/>
        <end position="363"/>
    </location>
</feature>
<evidence type="ECO:0000256" key="1">
    <source>
        <dbReference type="ARBA" id="ARBA00023125"/>
    </source>
</evidence>
<dbReference type="SUPFAM" id="SSF46689">
    <property type="entry name" value="Homeodomain-like"/>
    <property type="match status" value="1"/>
</dbReference>
<gene>
    <name evidence="7" type="ORF">M0812_26113</name>
</gene>
<evidence type="ECO:0000256" key="2">
    <source>
        <dbReference type="ARBA" id="ARBA00023155"/>
    </source>
</evidence>
<dbReference type="Proteomes" id="UP001146793">
    <property type="component" value="Unassembled WGS sequence"/>
</dbReference>
<evidence type="ECO:0000256" key="3">
    <source>
        <dbReference type="ARBA" id="ARBA00023242"/>
    </source>
</evidence>
<organism evidence="7 8">
    <name type="scientific">Anaeramoeba flamelloides</name>
    <dbReference type="NCBI Taxonomy" id="1746091"/>
    <lineage>
        <taxon>Eukaryota</taxon>
        <taxon>Metamonada</taxon>
        <taxon>Anaeramoebidae</taxon>
        <taxon>Anaeramoeba</taxon>
    </lineage>
</organism>
<sequence>MKSMNFTSYQTFSNYDCNQKVGSNPELTLSSLFEENNDLYSYNNYFGNENLLSTTMLKTTCDKSSSLLKESIFKKNLWENELQTFVGESQTEEQPLFYNFWDEQQITSFTLNDNLFSVIQEQEQVQVQVQVHEQVQETQKQVDFGLDEVLIQSNEELNKNNFEILNLIEKSTDLVIEPIKLDETTSEPKESSLFSLESSEPFQIERSQNEGVSWLNKTNNKFDCQFLNHSTKHNSVLLSQPQSREKSNFTENFSSVASTNNNQRKRSYEEEEEKEDNYVVNAKVEKRKKTNKKRRKNKQKEENKQTNNLKASTNKKNKKSKCALHGISSPQTKRRSKKTSSPKKSIKKTKNKTKKRKSRNTKNDDCFIINSVIIPTEKGKRVKILKRRKPTRSGRLKTTSQAKKIFETWFIKHTNQPEGPYPDKKTRKLMSEKTGIPELQVTRWFGQRRRSQRILWEKNQVQKPKWIN</sequence>
<feature type="domain" description="Homeobox" evidence="6">
    <location>
        <begin position="389"/>
        <end position="455"/>
    </location>
</feature>
<feature type="DNA-binding region" description="Homeobox" evidence="4">
    <location>
        <begin position="391"/>
        <end position="456"/>
    </location>
</feature>
<dbReference type="AlphaFoldDB" id="A0AAV7YD88"/>
<dbReference type="Pfam" id="PF05920">
    <property type="entry name" value="Homeobox_KN"/>
    <property type="match status" value="1"/>
</dbReference>
<reference evidence="7" key="1">
    <citation type="submission" date="2022-08" db="EMBL/GenBank/DDBJ databases">
        <title>Novel sulphate-reducing endosymbionts in the free-living metamonad Anaeramoeba.</title>
        <authorList>
            <person name="Jerlstrom-Hultqvist J."/>
            <person name="Cepicka I."/>
            <person name="Gallot-Lavallee L."/>
            <person name="Salas-Leiva D."/>
            <person name="Curtis B.A."/>
            <person name="Zahonova K."/>
            <person name="Pipaliya S."/>
            <person name="Dacks J."/>
            <person name="Roger A.J."/>
        </authorList>
    </citation>
    <scope>NUCLEOTIDE SEQUENCE</scope>
    <source>
        <strain evidence="7">Busselton2</strain>
    </source>
</reference>
<dbReference type="GO" id="GO:0005634">
    <property type="term" value="C:nucleus"/>
    <property type="evidence" value="ECO:0007669"/>
    <property type="project" value="UniProtKB-SubCell"/>
</dbReference>
<name>A0AAV7YD88_9EUKA</name>
<keyword evidence="2 4" id="KW-0371">Homeobox</keyword>
<proteinExistence type="predicted"/>
<dbReference type="GO" id="GO:0003677">
    <property type="term" value="F:DNA binding"/>
    <property type="evidence" value="ECO:0007669"/>
    <property type="project" value="UniProtKB-UniRule"/>
</dbReference>
<comment type="caution">
    <text evidence="7">The sequence shown here is derived from an EMBL/GenBank/DDBJ whole genome shotgun (WGS) entry which is preliminary data.</text>
</comment>
<evidence type="ECO:0000313" key="8">
    <source>
        <dbReference type="Proteomes" id="UP001146793"/>
    </source>
</evidence>
<feature type="compositionally biased region" description="Basic residues" evidence="5">
    <location>
        <begin position="285"/>
        <end position="298"/>
    </location>
</feature>
<feature type="compositionally biased region" description="Basic residues" evidence="5">
    <location>
        <begin position="332"/>
        <end position="360"/>
    </location>
</feature>
<dbReference type="SMART" id="SM00389">
    <property type="entry name" value="HOX"/>
    <property type="match status" value="1"/>
</dbReference>